<name>A0A4Q1BQU3_TREME</name>
<comment type="caution">
    <text evidence="2">The sequence shown here is derived from an EMBL/GenBank/DDBJ whole genome shotgun (WGS) entry which is preliminary data.</text>
</comment>
<dbReference type="AlphaFoldDB" id="A0A4Q1BQU3"/>
<dbReference type="InParanoid" id="A0A4Q1BQU3"/>
<gene>
    <name evidence="2" type="ORF">M231_02534</name>
</gene>
<dbReference type="VEuPathDB" id="FungiDB:TREMEDRAFT_64576"/>
<reference evidence="2 3" key="1">
    <citation type="submission" date="2016-06" db="EMBL/GenBank/DDBJ databases">
        <title>Evolution of pathogenesis and genome organization in the Tremellales.</title>
        <authorList>
            <person name="Cuomo C."/>
            <person name="Litvintseva A."/>
            <person name="Heitman J."/>
            <person name="Chen Y."/>
            <person name="Sun S."/>
            <person name="Springer D."/>
            <person name="Dromer F."/>
            <person name="Young S."/>
            <person name="Zeng Q."/>
            <person name="Chapman S."/>
            <person name="Gujja S."/>
            <person name="Saif S."/>
            <person name="Birren B."/>
        </authorList>
    </citation>
    <scope>NUCLEOTIDE SEQUENCE [LARGE SCALE GENOMIC DNA]</scope>
    <source>
        <strain evidence="2 3">ATCC 28783</strain>
    </source>
</reference>
<dbReference type="Proteomes" id="UP000289152">
    <property type="component" value="Unassembled WGS sequence"/>
</dbReference>
<feature type="region of interest" description="Disordered" evidence="1">
    <location>
        <begin position="40"/>
        <end position="101"/>
    </location>
</feature>
<sequence>MYPPTPSELEPEEIAHIISELQAGCEGLRRIWLLRLLGIPPDSLTPDSTNKKKQDSELGISPDISNTPRRFPSSSQEHTLKPTMTPEQPLNKSSENLVSPENVISTPEKLNGQVDVKPKMEERPCARERLMG</sequence>
<organism evidence="2 3">
    <name type="scientific">Tremella mesenterica</name>
    <name type="common">Jelly fungus</name>
    <dbReference type="NCBI Taxonomy" id="5217"/>
    <lineage>
        <taxon>Eukaryota</taxon>
        <taxon>Fungi</taxon>
        <taxon>Dikarya</taxon>
        <taxon>Basidiomycota</taxon>
        <taxon>Agaricomycotina</taxon>
        <taxon>Tremellomycetes</taxon>
        <taxon>Tremellales</taxon>
        <taxon>Tremellaceae</taxon>
        <taxon>Tremella</taxon>
    </lineage>
</organism>
<evidence type="ECO:0000256" key="1">
    <source>
        <dbReference type="SAM" id="MobiDB-lite"/>
    </source>
</evidence>
<feature type="compositionally biased region" description="Polar residues" evidence="1">
    <location>
        <begin position="85"/>
        <end position="101"/>
    </location>
</feature>
<dbReference type="EMBL" id="SDIL01000021">
    <property type="protein sequence ID" value="RXK40260.1"/>
    <property type="molecule type" value="Genomic_DNA"/>
</dbReference>
<accession>A0A4Q1BQU3</accession>
<protein>
    <submittedName>
        <fullName evidence="2">Uncharacterized protein</fullName>
    </submittedName>
</protein>
<evidence type="ECO:0000313" key="3">
    <source>
        <dbReference type="Proteomes" id="UP000289152"/>
    </source>
</evidence>
<feature type="compositionally biased region" description="Polar residues" evidence="1">
    <location>
        <begin position="63"/>
        <end position="77"/>
    </location>
</feature>
<keyword evidence="3" id="KW-1185">Reference proteome</keyword>
<evidence type="ECO:0000313" key="2">
    <source>
        <dbReference type="EMBL" id="RXK40260.1"/>
    </source>
</evidence>
<proteinExistence type="predicted"/>